<evidence type="ECO:0000256" key="1">
    <source>
        <dbReference type="SAM" id="MobiDB-lite"/>
    </source>
</evidence>
<keyword evidence="2" id="KW-0732">Signal</keyword>
<name>A0AAD7JZA6_9AGAR</name>
<feature type="region of interest" description="Disordered" evidence="1">
    <location>
        <begin position="450"/>
        <end position="539"/>
    </location>
</feature>
<feature type="signal peptide" evidence="2">
    <location>
        <begin position="1"/>
        <end position="26"/>
    </location>
</feature>
<sequence length="625" mass="69644">MSANVFSLPVPLILLVHLHILQYPHANKPEYDHNVFDPRVRGLRDRTKTMEDVCYFLVTRIEGKELTRKVISTYPCLQPAEITAFRTSLAKFLENLRHTSIFPSSTHPAKQLRPGTKAISPLAVAWWWKDVVVRKSLLEECAGERFERLLLALSTHALMKGSKSRVAVDETQNILRTQPRIYAARLTTFQSYHNSWARVASRLIQQQRDLKVLHANVLRHGSQKYSTLSTEKLLALADSKLQELRSVRWADSSGRSALNFLSELFGLDQMEASSIADPSPSNPTDPDTSTGPTTPPPALPIAAAHHPAMLRKLSKRIFPKETANVRTPITSRTGLLHATVALSGLLDERARMLRALTDAVARTQKTTTDLRTRLDRATAKQTSTVKRPLRPINMNLWQDTHQTSIDFEPTDATFVALGLSAPGLSAPGSDIPIESRIGEIRRALLPEYPRIPTMPSYTAPSRLPQPLGRRSPPQTPKRARHVETSAPPETVKPRSQPAQRMLDAQRRARNLTMRPSSSDADHRPFFSGPSESGESESECVGEMTPRARPKHSLTMTPPPAQPSLLKTHPLDGGYPYGDQYEDAFDEGPSMSVRDLLLQADTTHFDIIGDSEEDPSDVVNQSFGWA</sequence>
<dbReference type="AlphaFoldDB" id="A0AAD7JZA6"/>
<protein>
    <recommendedName>
        <fullName evidence="3">HAUS augmin-like complex subunit 6 N-terminal domain-containing protein</fullName>
    </recommendedName>
</protein>
<dbReference type="Proteomes" id="UP001215280">
    <property type="component" value="Unassembled WGS sequence"/>
</dbReference>
<organism evidence="4 5">
    <name type="scientific">Mycena maculata</name>
    <dbReference type="NCBI Taxonomy" id="230809"/>
    <lineage>
        <taxon>Eukaryota</taxon>
        <taxon>Fungi</taxon>
        <taxon>Dikarya</taxon>
        <taxon>Basidiomycota</taxon>
        <taxon>Agaricomycotina</taxon>
        <taxon>Agaricomycetes</taxon>
        <taxon>Agaricomycetidae</taxon>
        <taxon>Agaricales</taxon>
        <taxon>Marasmiineae</taxon>
        <taxon>Mycenaceae</taxon>
        <taxon>Mycena</taxon>
    </lineage>
</organism>
<dbReference type="Pfam" id="PF14661">
    <property type="entry name" value="HAUS6_N"/>
    <property type="match status" value="1"/>
</dbReference>
<proteinExistence type="predicted"/>
<feature type="compositionally biased region" description="Low complexity" evidence="1">
    <location>
        <begin position="276"/>
        <end position="292"/>
    </location>
</feature>
<dbReference type="EMBL" id="JARJLG010000017">
    <property type="protein sequence ID" value="KAJ7773613.1"/>
    <property type="molecule type" value="Genomic_DNA"/>
</dbReference>
<comment type="caution">
    <text evidence="4">The sequence shown here is derived from an EMBL/GenBank/DDBJ whole genome shotgun (WGS) entry which is preliminary data.</text>
</comment>
<evidence type="ECO:0000256" key="2">
    <source>
        <dbReference type="SAM" id="SignalP"/>
    </source>
</evidence>
<feature type="region of interest" description="Disordered" evidence="1">
    <location>
        <begin position="273"/>
        <end position="301"/>
    </location>
</feature>
<accession>A0AAD7JZA6</accession>
<feature type="domain" description="HAUS augmin-like complex subunit 6 N-terminal" evidence="3">
    <location>
        <begin position="130"/>
        <end position="231"/>
    </location>
</feature>
<reference evidence="4" key="1">
    <citation type="submission" date="2023-03" db="EMBL/GenBank/DDBJ databases">
        <title>Massive genome expansion in bonnet fungi (Mycena s.s.) driven by repeated elements and novel gene families across ecological guilds.</title>
        <authorList>
            <consortium name="Lawrence Berkeley National Laboratory"/>
            <person name="Harder C.B."/>
            <person name="Miyauchi S."/>
            <person name="Viragh M."/>
            <person name="Kuo A."/>
            <person name="Thoen E."/>
            <person name="Andreopoulos B."/>
            <person name="Lu D."/>
            <person name="Skrede I."/>
            <person name="Drula E."/>
            <person name="Henrissat B."/>
            <person name="Morin E."/>
            <person name="Kohler A."/>
            <person name="Barry K."/>
            <person name="LaButti K."/>
            <person name="Morin E."/>
            <person name="Salamov A."/>
            <person name="Lipzen A."/>
            <person name="Mereny Z."/>
            <person name="Hegedus B."/>
            <person name="Baldrian P."/>
            <person name="Stursova M."/>
            <person name="Weitz H."/>
            <person name="Taylor A."/>
            <person name="Grigoriev I.V."/>
            <person name="Nagy L.G."/>
            <person name="Martin F."/>
            <person name="Kauserud H."/>
        </authorList>
    </citation>
    <scope>NUCLEOTIDE SEQUENCE</scope>
    <source>
        <strain evidence="4">CBHHK188m</strain>
    </source>
</reference>
<evidence type="ECO:0000259" key="3">
    <source>
        <dbReference type="Pfam" id="PF14661"/>
    </source>
</evidence>
<gene>
    <name evidence="4" type="ORF">DFH07DRAFT_801257</name>
</gene>
<dbReference type="InterPro" id="IPR028163">
    <property type="entry name" value="HAUS_6_N"/>
</dbReference>
<keyword evidence="5" id="KW-1185">Reference proteome</keyword>
<evidence type="ECO:0000313" key="5">
    <source>
        <dbReference type="Proteomes" id="UP001215280"/>
    </source>
</evidence>
<feature type="chain" id="PRO_5042161752" description="HAUS augmin-like complex subunit 6 N-terminal domain-containing protein" evidence="2">
    <location>
        <begin position="27"/>
        <end position="625"/>
    </location>
</feature>
<evidence type="ECO:0000313" key="4">
    <source>
        <dbReference type="EMBL" id="KAJ7773613.1"/>
    </source>
</evidence>